<dbReference type="GO" id="GO:0016757">
    <property type="term" value="F:glycosyltransferase activity"/>
    <property type="evidence" value="ECO:0007669"/>
    <property type="project" value="InterPro"/>
</dbReference>
<organism evidence="3">
    <name type="scientific">Caldiarchaeum subterraneum</name>
    <dbReference type="NCBI Taxonomy" id="311458"/>
    <lineage>
        <taxon>Archaea</taxon>
        <taxon>Nitrososphaerota</taxon>
        <taxon>Candidatus Caldarchaeales</taxon>
        <taxon>Candidatus Caldarchaeaceae</taxon>
        <taxon>Candidatus Caldarchaeum</taxon>
    </lineage>
</organism>
<proteinExistence type="predicted"/>
<feature type="domain" description="Glycosyl transferase family 1" evidence="1">
    <location>
        <begin position="181"/>
        <end position="344"/>
    </location>
</feature>
<dbReference type="InterPro" id="IPR028098">
    <property type="entry name" value="Glyco_trans_4-like_N"/>
</dbReference>
<accession>A0A7C4E1S0</accession>
<name>A0A7C4E1S0_CALS0</name>
<sequence>MKVLFTASGEKVGGATLAMLHLMLGLPSQGIQPILLTPNTSAINPNLTKKLMQKGVKIVEGRHRLKGLLHWLWLLITTLKLSRKLGVKIIHTHGPKEATVLGIAAKILGLKHVYTVEGDPIIETYINRSGPVATLVNKILFKTGLRLADEVVGCSRWMATHITKNYGIKATPIWNPIDHEKFSNTTTSHPDEQTILTAARLDKVKDIETLLHAVEDIEPMNRPKLLIAGDGPLKETLTEMVKTKKLQDKVIFLGHRTDVEELMAKAHIFILPSLYEPFGMAAAEAMAAGRPVIASNVGGLREIVDHGVNGLLFTPKNHRELAQHITKLLQDKKLWTTLSQNAREKSAIFKPENIAKRYLEVYMRCLG</sequence>
<dbReference type="InterPro" id="IPR050194">
    <property type="entry name" value="Glycosyltransferase_grp1"/>
</dbReference>
<dbReference type="SUPFAM" id="SSF53756">
    <property type="entry name" value="UDP-Glycosyltransferase/glycogen phosphorylase"/>
    <property type="match status" value="1"/>
</dbReference>
<gene>
    <name evidence="3" type="ORF">ENT82_02400</name>
</gene>
<dbReference type="Pfam" id="PF13439">
    <property type="entry name" value="Glyco_transf_4"/>
    <property type="match status" value="1"/>
</dbReference>
<dbReference type="CDD" id="cd03801">
    <property type="entry name" value="GT4_PimA-like"/>
    <property type="match status" value="1"/>
</dbReference>
<evidence type="ECO:0000313" key="3">
    <source>
        <dbReference type="EMBL" id="HGN89966.1"/>
    </source>
</evidence>
<comment type="caution">
    <text evidence="3">The sequence shown here is derived from an EMBL/GenBank/DDBJ whole genome shotgun (WGS) entry which is preliminary data.</text>
</comment>
<dbReference type="InterPro" id="IPR001296">
    <property type="entry name" value="Glyco_trans_1"/>
</dbReference>
<reference evidence="3" key="1">
    <citation type="journal article" date="2020" name="mSystems">
        <title>Genome- and Community-Level Interaction Insights into Carbon Utilization and Element Cycling Functions of Hydrothermarchaeota in Hydrothermal Sediment.</title>
        <authorList>
            <person name="Zhou Z."/>
            <person name="Liu Y."/>
            <person name="Xu W."/>
            <person name="Pan J."/>
            <person name="Luo Z.H."/>
            <person name="Li M."/>
        </authorList>
    </citation>
    <scope>NUCLEOTIDE SEQUENCE [LARGE SCALE GENOMIC DNA]</scope>
    <source>
        <strain evidence="3">SpSt-613</strain>
    </source>
</reference>
<dbReference type="PANTHER" id="PTHR45947:SF3">
    <property type="entry name" value="SULFOQUINOVOSYL TRANSFERASE SQD2"/>
    <property type="match status" value="1"/>
</dbReference>
<dbReference type="Gene3D" id="3.40.50.2000">
    <property type="entry name" value="Glycogen Phosphorylase B"/>
    <property type="match status" value="2"/>
</dbReference>
<dbReference type="AlphaFoldDB" id="A0A7C4E1S0"/>
<protein>
    <submittedName>
        <fullName evidence="3">Glycosyltransferase family 1 protein</fullName>
    </submittedName>
</protein>
<evidence type="ECO:0000259" key="2">
    <source>
        <dbReference type="Pfam" id="PF13439"/>
    </source>
</evidence>
<evidence type="ECO:0000259" key="1">
    <source>
        <dbReference type="Pfam" id="PF00534"/>
    </source>
</evidence>
<dbReference type="Pfam" id="PF00534">
    <property type="entry name" value="Glycos_transf_1"/>
    <property type="match status" value="1"/>
</dbReference>
<dbReference type="PANTHER" id="PTHR45947">
    <property type="entry name" value="SULFOQUINOVOSYL TRANSFERASE SQD2"/>
    <property type="match status" value="1"/>
</dbReference>
<keyword evidence="3" id="KW-0808">Transferase</keyword>
<feature type="domain" description="Glycosyltransferase subfamily 4-like N-terminal" evidence="2">
    <location>
        <begin position="12"/>
        <end position="180"/>
    </location>
</feature>
<dbReference type="EMBL" id="DTAD01000024">
    <property type="protein sequence ID" value="HGN89966.1"/>
    <property type="molecule type" value="Genomic_DNA"/>
</dbReference>